<gene>
    <name evidence="2" type="ORF">AAEY27_07245</name>
</gene>
<keyword evidence="3" id="KW-1185">Reference proteome</keyword>
<sequence length="369" mass="41733">MTEPWRLINVDSFIEGLPAEKRDAQIADLAIASLAFRNFDCFPRRKPFILDCVTDDPLLWEKLCDAANRRYWVKATRESLLLFDATPLCGCLRTYRIRQPSLTDSPRQGWTQVASEAVLYNMLDTPANRAVWQYWTEATARQTAHATGLAEGRMSNTGVQRSLIFSGENGCIACNQAATAYANTTVAVNPQQATLIQIPVCPHHFALAQASPNVMTFFAGLFSLELDLPETRGWSAIPDEFIPEIHDYLAGLLNGTAGVREKRRRGWHLEIALNAQWCWKLRLKSLTDYSYMLFKHGERKAAWRGDSANDHPELPYPPHHEHSRPDRKGDKRSASFLYGFPLFDVQRLRDISEEKLRGDAGPTDTEPGL</sequence>
<dbReference type="EMBL" id="CP151800">
    <property type="protein sequence ID" value="WZV99663.1"/>
    <property type="molecule type" value="Genomic_DNA"/>
</dbReference>
<reference evidence="2 3" key="1">
    <citation type="submission" date="2024-04" db="EMBL/GenBank/DDBJ databases">
        <title>Kosakonia calanthae sp. nov., a halophilic bacterium isolated from leaves of Calanthe tiplacata.</title>
        <authorList>
            <person name="Wu P."/>
        </authorList>
    </citation>
    <scope>NUCLEOTIDE SEQUENCE [LARGE SCALE GENOMIC DNA]</scope>
    <source>
        <strain evidence="2 3">BYX6</strain>
    </source>
</reference>
<protein>
    <submittedName>
        <fullName evidence="2">Uncharacterized protein</fullName>
    </submittedName>
</protein>
<dbReference type="RefSeq" id="WP_342324254.1">
    <property type="nucleotide sequence ID" value="NZ_CP151800.1"/>
</dbReference>
<dbReference type="Proteomes" id="UP001466893">
    <property type="component" value="Chromosome"/>
</dbReference>
<feature type="region of interest" description="Disordered" evidence="1">
    <location>
        <begin position="304"/>
        <end position="332"/>
    </location>
</feature>
<evidence type="ECO:0000313" key="2">
    <source>
        <dbReference type="EMBL" id="WZV99663.1"/>
    </source>
</evidence>
<evidence type="ECO:0000313" key="3">
    <source>
        <dbReference type="Proteomes" id="UP001466893"/>
    </source>
</evidence>
<evidence type="ECO:0000256" key="1">
    <source>
        <dbReference type="SAM" id="MobiDB-lite"/>
    </source>
</evidence>
<organism evidence="2 3">
    <name type="scientific">Kosakonia calanthes</name>
    <dbReference type="NCBI Taxonomy" id="3139408"/>
    <lineage>
        <taxon>Bacteria</taxon>
        <taxon>Pseudomonadati</taxon>
        <taxon>Pseudomonadota</taxon>
        <taxon>Gammaproteobacteria</taxon>
        <taxon>Enterobacterales</taxon>
        <taxon>Enterobacteriaceae</taxon>
        <taxon>Kosakonia</taxon>
    </lineage>
</organism>
<accession>A0ABZ3BDV2</accession>
<proteinExistence type="predicted"/>
<name>A0ABZ3BDV2_9ENTR</name>